<organism evidence="2 3">
    <name type="scientific">Rossellomorea aquimaris</name>
    <dbReference type="NCBI Taxonomy" id="189382"/>
    <lineage>
        <taxon>Bacteria</taxon>
        <taxon>Bacillati</taxon>
        <taxon>Bacillota</taxon>
        <taxon>Bacilli</taxon>
        <taxon>Bacillales</taxon>
        <taxon>Bacillaceae</taxon>
        <taxon>Rossellomorea</taxon>
    </lineage>
</organism>
<evidence type="ECO:0000313" key="2">
    <source>
        <dbReference type="EMBL" id="RBP08069.1"/>
    </source>
</evidence>
<feature type="region of interest" description="Disordered" evidence="1">
    <location>
        <begin position="64"/>
        <end position="85"/>
    </location>
</feature>
<feature type="compositionally biased region" description="Pro residues" evidence="1">
    <location>
        <begin position="73"/>
        <end position="85"/>
    </location>
</feature>
<sequence length="134" mass="14029">MYERRTMYRKNLMSLFNSGSGFPNLGTGYGGNPPGMYPGYVPWEGNQGQGGGFGGGPGYYNQGPYGSTAGPQGFPPPGFPQPGYGPPPFGPAGGYGYGINPIGAGLIGLGLGFLGGQIVNNPFKGPHKRYYYYL</sequence>
<proteinExistence type="predicted"/>
<reference evidence="2 3" key="1">
    <citation type="submission" date="2018-06" db="EMBL/GenBank/DDBJ databases">
        <title>Freshwater and sediment microbial communities from various areas in North America, analyzing microbe dynamics in response to fracking.</title>
        <authorList>
            <person name="Lamendella R."/>
        </authorList>
    </citation>
    <scope>NUCLEOTIDE SEQUENCE [LARGE SCALE GENOMIC DNA]</scope>
    <source>
        <strain evidence="2 3">97B</strain>
    </source>
</reference>
<dbReference type="RefSeq" id="WP_181778028.1">
    <property type="nucleotide sequence ID" value="NZ_QNRJ01000001.1"/>
</dbReference>
<evidence type="ECO:0000313" key="3">
    <source>
        <dbReference type="Proteomes" id="UP000252118"/>
    </source>
</evidence>
<gene>
    <name evidence="2" type="ORF">DET59_101442</name>
</gene>
<dbReference type="Proteomes" id="UP000252118">
    <property type="component" value="Unassembled WGS sequence"/>
</dbReference>
<comment type="caution">
    <text evidence="2">The sequence shown here is derived from an EMBL/GenBank/DDBJ whole genome shotgun (WGS) entry which is preliminary data.</text>
</comment>
<accession>A0A366F2T8</accession>
<name>A0A366F2T8_9BACI</name>
<protein>
    <submittedName>
        <fullName evidence="2">Uncharacterized protein</fullName>
    </submittedName>
</protein>
<dbReference type="AlphaFoldDB" id="A0A366F2T8"/>
<dbReference type="EMBL" id="QNRJ01000001">
    <property type="protein sequence ID" value="RBP08069.1"/>
    <property type="molecule type" value="Genomic_DNA"/>
</dbReference>
<evidence type="ECO:0000256" key="1">
    <source>
        <dbReference type="SAM" id="MobiDB-lite"/>
    </source>
</evidence>